<gene>
    <name evidence="2" type="ORF">Mal48_20030</name>
</gene>
<reference evidence="2 3" key="1">
    <citation type="submission" date="2019-02" db="EMBL/GenBank/DDBJ databases">
        <title>Deep-cultivation of Planctomycetes and their phenomic and genomic characterization uncovers novel biology.</title>
        <authorList>
            <person name="Wiegand S."/>
            <person name="Jogler M."/>
            <person name="Boedeker C."/>
            <person name="Pinto D."/>
            <person name="Vollmers J."/>
            <person name="Rivas-Marin E."/>
            <person name="Kohn T."/>
            <person name="Peeters S.H."/>
            <person name="Heuer A."/>
            <person name="Rast P."/>
            <person name="Oberbeckmann S."/>
            <person name="Bunk B."/>
            <person name="Jeske O."/>
            <person name="Meyerdierks A."/>
            <person name="Storesund J.E."/>
            <person name="Kallscheuer N."/>
            <person name="Luecker S."/>
            <person name="Lage O.M."/>
            <person name="Pohl T."/>
            <person name="Merkel B.J."/>
            <person name="Hornburger P."/>
            <person name="Mueller R.-W."/>
            <person name="Bruemmer F."/>
            <person name="Labrenz M."/>
            <person name="Spormann A.M."/>
            <person name="Op den Camp H."/>
            <person name="Overmann J."/>
            <person name="Amann R."/>
            <person name="Jetten M.S.M."/>
            <person name="Mascher T."/>
            <person name="Medema M.H."/>
            <person name="Devos D.P."/>
            <person name="Kaster A.-K."/>
            <person name="Ovreas L."/>
            <person name="Rohde M."/>
            <person name="Galperin M.Y."/>
            <person name="Jogler C."/>
        </authorList>
    </citation>
    <scope>NUCLEOTIDE SEQUENCE [LARGE SCALE GENOMIC DNA]</scope>
    <source>
        <strain evidence="2 3">Mal48</strain>
    </source>
</reference>
<evidence type="ECO:0000313" key="2">
    <source>
        <dbReference type="EMBL" id="QDT32756.1"/>
    </source>
</evidence>
<evidence type="ECO:0008006" key="4">
    <source>
        <dbReference type="Google" id="ProtNLM"/>
    </source>
</evidence>
<dbReference type="KEGG" id="tpol:Mal48_20030"/>
<evidence type="ECO:0000313" key="3">
    <source>
        <dbReference type="Proteomes" id="UP000315724"/>
    </source>
</evidence>
<feature type="transmembrane region" description="Helical" evidence="1">
    <location>
        <begin position="21"/>
        <end position="48"/>
    </location>
</feature>
<organism evidence="2 3">
    <name type="scientific">Thalassoglobus polymorphus</name>
    <dbReference type="NCBI Taxonomy" id="2527994"/>
    <lineage>
        <taxon>Bacteria</taxon>
        <taxon>Pseudomonadati</taxon>
        <taxon>Planctomycetota</taxon>
        <taxon>Planctomycetia</taxon>
        <taxon>Planctomycetales</taxon>
        <taxon>Planctomycetaceae</taxon>
        <taxon>Thalassoglobus</taxon>
    </lineage>
</organism>
<dbReference type="Proteomes" id="UP000315724">
    <property type="component" value="Chromosome"/>
</dbReference>
<keyword evidence="3" id="KW-1185">Reference proteome</keyword>
<keyword evidence="1" id="KW-0472">Membrane</keyword>
<dbReference type="OrthoDB" id="290017at2"/>
<dbReference type="AlphaFoldDB" id="A0A517QM96"/>
<name>A0A517QM96_9PLAN</name>
<proteinExistence type="predicted"/>
<keyword evidence="1" id="KW-1133">Transmembrane helix</keyword>
<sequence length="203" mass="21709">MLRVRQHNRSTSGHERSGSVTLEFIIAFPIVFIAGLAIVEFFFLILVIEGGTTALHEGTRKAAELYPSTFPLDLAGDDDDIADKVVAVINQHLNVYNIEVVDSANGLATDDPKKQNATVIIERNGMTVTRPAGGSLNQSGNVIGCSRTGPPPDIDEVVVTLCFEFVDSADPSGIDGPVPDWLASFGFSLAGSKFEMTSRASLE</sequence>
<accession>A0A517QM96</accession>
<dbReference type="RefSeq" id="WP_145198256.1">
    <property type="nucleotide sequence ID" value="NZ_CP036267.1"/>
</dbReference>
<dbReference type="EMBL" id="CP036267">
    <property type="protein sequence ID" value="QDT32756.1"/>
    <property type="molecule type" value="Genomic_DNA"/>
</dbReference>
<protein>
    <recommendedName>
        <fullName evidence="4">TadE-like protein</fullName>
    </recommendedName>
</protein>
<keyword evidence="1" id="KW-0812">Transmembrane</keyword>
<evidence type="ECO:0000256" key="1">
    <source>
        <dbReference type="SAM" id="Phobius"/>
    </source>
</evidence>